<comment type="similarity">
    <text evidence="8">Belongs to the bacterial reverse transcriptase family.</text>
</comment>
<comment type="catalytic activity">
    <reaction evidence="9">
        <text>DNA(n) + a 2'-deoxyribonucleoside 5'-triphosphate = DNA(n+1) + diphosphate</text>
        <dbReference type="Rhea" id="RHEA:22508"/>
        <dbReference type="Rhea" id="RHEA-COMP:17339"/>
        <dbReference type="Rhea" id="RHEA-COMP:17340"/>
        <dbReference type="ChEBI" id="CHEBI:33019"/>
        <dbReference type="ChEBI" id="CHEBI:61560"/>
        <dbReference type="ChEBI" id="CHEBI:173112"/>
        <dbReference type="EC" id="2.7.7.49"/>
    </reaction>
</comment>
<name>A0A515CXW6_SERLI</name>
<keyword evidence="7" id="KW-0051">Antiviral defense</keyword>
<dbReference type="InterPro" id="IPR000477">
    <property type="entry name" value="RT_dom"/>
</dbReference>
<dbReference type="InterPro" id="IPR051083">
    <property type="entry name" value="GrpII_Intron_Splice-Mob/Def"/>
</dbReference>
<accession>A0A515CXW6</accession>
<dbReference type="EC" id="2.7.7.49" evidence="1"/>
<dbReference type="SUPFAM" id="SSF56672">
    <property type="entry name" value="DNA/RNA polymerases"/>
    <property type="match status" value="1"/>
</dbReference>
<keyword evidence="4" id="KW-0479">Metal-binding</keyword>
<evidence type="ECO:0000256" key="8">
    <source>
        <dbReference type="ARBA" id="ARBA00034120"/>
    </source>
</evidence>
<evidence type="ECO:0000259" key="10">
    <source>
        <dbReference type="PROSITE" id="PS50878"/>
    </source>
</evidence>
<proteinExistence type="inferred from homology"/>
<dbReference type="AlphaFoldDB" id="A0A515CXW6"/>
<dbReference type="GO" id="GO:0051607">
    <property type="term" value="P:defense response to virus"/>
    <property type="evidence" value="ECO:0007669"/>
    <property type="project" value="UniProtKB-KW"/>
</dbReference>
<evidence type="ECO:0000256" key="7">
    <source>
        <dbReference type="ARBA" id="ARBA00023118"/>
    </source>
</evidence>
<dbReference type="NCBIfam" id="NF038233">
    <property type="entry name" value="retron_St85_RT"/>
    <property type="match status" value="1"/>
</dbReference>
<dbReference type="InterPro" id="IPR000123">
    <property type="entry name" value="Reverse_transcriptase_msDNA"/>
</dbReference>
<dbReference type="GO" id="GO:0003723">
    <property type="term" value="F:RNA binding"/>
    <property type="evidence" value="ECO:0007669"/>
    <property type="project" value="InterPro"/>
</dbReference>
<evidence type="ECO:0000313" key="12">
    <source>
        <dbReference type="Proteomes" id="UP000317572"/>
    </source>
</evidence>
<keyword evidence="2" id="KW-0808">Transferase</keyword>
<dbReference type="Proteomes" id="UP000317572">
    <property type="component" value="Chromosome"/>
</dbReference>
<dbReference type="GO" id="GO:0003964">
    <property type="term" value="F:RNA-directed DNA polymerase activity"/>
    <property type="evidence" value="ECO:0007669"/>
    <property type="project" value="UniProtKB-KW"/>
</dbReference>
<evidence type="ECO:0000256" key="9">
    <source>
        <dbReference type="ARBA" id="ARBA00048173"/>
    </source>
</evidence>
<sequence>MKSTEHLNTFRLRHLGLPVMNDLHDMSKATRISVETLRLLIYRADFRYKIYSIKKKNSHSIRTIYQPSRELKALQGWVLRNILDKLSSSPFSIGFEKNQSILNNATPHIGANFILNIDLEDFFPSLSAKKVFGVFHSLGYNRTISSSLTKICCYKNLLPQGAPSSPKLANLICSKLDYRIQGYAGSRGLIYTRYADDLTLSAQSMKKVLKAKDFLFSIIPTENLVVNTKKTCISGPRSQKKVTGLVISQEKAGIGRLKHKELRAKIHHLFSGRSKNIEHVRGWLSFVLSVDSKSYRRLFVYIGKLEKKYGWNPLSKTKT</sequence>
<dbReference type="InterPro" id="IPR043502">
    <property type="entry name" value="DNA/RNA_pol_sf"/>
</dbReference>
<dbReference type="GO" id="GO:0046872">
    <property type="term" value="F:metal ion binding"/>
    <property type="evidence" value="ECO:0007669"/>
    <property type="project" value="UniProtKB-KW"/>
</dbReference>
<keyword evidence="5" id="KW-0460">Magnesium</keyword>
<organism evidence="11 12">
    <name type="scientific">Serratia liquefaciens</name>
    <dbReference type="NCBI Taxonomy" id="614"/>
    <lineage>
        <taxon>Bacteria</taxon>
        <taxon>Pseudomonadati</taxon>
        <taxon>Pseudomonadota</taxon>
        <taxon>Gammaproteobacteria</taxon>
        <taxon>Enterobacterales</taxon>
        <taxon>Yersiniaceae</taxon>
        <taxon>Serratia</taxon>
    </lineage>
</organism>
<evidence type="ECO:0000256" key="2">
    <source>
        <dbReference type="ARBA" id="ARBA00022679"/>
    </source>
</evidence>
<dbReference type="EMBL" id="CP033893">
    <property type="protein sequence ID" value="QDL32970.1"/>
    <property type="molecule type" value="Genomic_DNA"/>
</dbReference>
<gene>
    <name evidence="11" type="ORF">EGO53_14690</name>
</gene>
<evidence type="ECO:0000256" key="6">
    <source>
        <dbReference type="ARBA" id="ARBA00022918"/>
    </source>
</evidence>
<evidence type="ECO:0000313" key="11">
    <source>
        <dbReference type="EMBL" id="QDL32970.1"/>
    </source>
</evidence>
<dbReference type="CDD" id="cd03487">
    <property type="entry name" value="RT_Bac_retron_II"/>
    <property type="match status" value="1"/>
</dbReference>
<keyword evidence="6 11" id="KW-0695">RNA-directed DNA polymerase</keyword>
<dbReference type="PANTHER" id="PTHR34047">
    <property type="entry name" value="NUCLEAR INTRON MATURASE 1, MITOCHONDRIAL-RELATED"/>
    <property type="match status" value="1"/>
</dbReference>
<dbReference type="PANTHER" id="PTHR34047:SF7">
    <property type="entry name" value="RNA-DIRECTED DNA POLYMERASE"/>
    <property type="match status" value="1"/>
</dbReference>
<evidence type="ECO:0000256" key="1">
    <source>
        <dbReference type="ARBA" id="ARBA00012493"/>
    </source>
</evidence>
<protein>
    <recommendedName>
        <fullName evidence="1">RNA-directed DNA polymerase</fullName>
        <ecNumber evidence="1">2.7.7.49</ecNumber>
    </recommendedName>
</protein>
<evidence type="ECO:0000256" key="5">
    <source>
        <dbReference type="ARBA" id="ARBA00022842"/>
    </source>
</evidence>
<dbReference type="PRINTS" id="PR00866">
    <property type="entry name" value="RNADNAPOLMS"/>
</dbReference>
<evidence type="ECO:0000256" key="4">
    <source>
        <dbReference type="ARBA" id="ARBA00022723"/>
    </source>
</evidence>
<feature type="domain" description="Reverse transcriptase" evidence="10">
    <location>
        <begin position="34"/>
        <end position="247"/>
    </location>
</feature>
<dbReference type="PROSITE" id="PS50878">
    <property type="entry name" value="RT_POL"/>
    <property type="match status" value="1"/>
</dbReference>
<evidence type="ECO:0000256" key="3">
    <source>
        <dbReference type="ARBA" id="ARBA00022695"/>
    </source>
</evidence>
<reference evidence="11 12" key="1">
    <citation type="submission" date="2018-11" db="EMBL/GenBank/DDBJ databases">
        <title>The first complete genome of Serratia liquefaciens isolated from metalophyte plant revel distinctness adaptive mechanisms in an extreme habitat.</title>
        <authorList>
            <person name="Caneschi W.L."/>
            <person name="Sanchez A.B."/>
            <person name="Felestrino E.B."/>
            <person name="Assis R.A.B."/>
            <person name="Lemes C.G.C."/>
            <person name="Cordeiro I.F."/>
            <person name="Fonseca N.P."/>
            <person name="Villa M."/>
            <person name="Vieira I.T."/>
            <person name="Moraes L.A."/>
            <person name="Kamino L.H.Y."/>
            <person name="do Carmo F."/>
            <person name="Garcia C.M."/>
            <person name="Almeida N.F."/>
            <person name="Silva R.S."/>
            <person name="Ferro J.A."/>
            <person name="Ferro M.I.T."/>
            <person name="Varani A.M."/>
            <person name="Ferreira R.M."/>
            <person name="dos Santos V.L."/>
            <person name="Silva U.C."/>
            <person name="Setubal J.C."/>
            <person name="Moreira L.M."/>
        </authorList>
    </citation>
    <scope>NUCLEOTIDE SEQUENCE [LARGE SCALE GENOMIC DNA]</scope>
    <source>
        <strain evidence="11 12">FG3</strain>
    </source>
</reference>
<dbReference type="Pfam" id="PF00078">
    <property type="entry name" value="RVT_1"/>
    <property type="match status" value="1"/>
</dbReference>
<keyword evidence="3" id="KW-0548">Nucleotidyltransferase</keyword>